<feature type="compositionally biased region" description="Polar residues" evidence="5">
    <location>
        <begin position="1"/>
        <end position="10"/>
    </location>
</feature>
<evidence type="ECO:0000313" key="7">
    <source>
        <dbReference type="EMBL" id="MEB4592689.1"/>
    </source>
</evidence>
<dbReference type="Pfam" id="PF05128">
    <property type="entry name" value="DUF697"/>
    <property type="match status" value="1"/>
</dbReference>
<organism evidence="7 8">
    <name type="scientific">Candidatus Thiothrix phosphatis</name>
    <dbReference type="NCBI Taxonomy" id="3112415"/>
    <lineage>
        <taxon>Bacteria</taxon>
        <taxon>Pseudomonadati</taxon>
        <taxon>Pseudomonadota</taxon>
        <taxon>Gammaproteobacteria</taxon>
        <taxon>Thiotrichales</taxon>
        <taxon>Thiotrichaceae</taxon>
        <taxon>Thiothrix</taxon>
    </lineage>
</organism>
<gene>
    <name evidence="7" type="ORF">VSS37_17025</name>
</gene>
<evidence type="ECO:0000256" key="5">
    <source>
        <dbReference type="SAM" id="MobiDB-lite"/>
    </source>
</evidence>
<evidence type="ECO:0000256" key="6">
    <source>
        <dbReference type="SAM" id="Phobius"/>
    </source>
</evidence>
<dbReference type="InterPro" id="IPR021147">
    <property type="entry name" value="DUF697"/>
</dbReference>
<feature type="region of interest" description="Disordered" evidence="5">
    <location>
        <begin position="1"/>
        <end position="21"/>
    </location>
</feature>
<accession>A0ABU6D0U7</accession>
<dbReference type="EMBL" id="JAYMYJ010000142">
    <property type="protein sequence ID" value="MEB4592689.1"/>
    <property type="molecule type" value="Genomic_DNA"/>
</dbReference>
<proteinExistence type="predicted"/>
<evidence type="ECO:0000256" key="1">
    <source>
        <dbReference type="ARBA" id="ARBA00004141"/>
    </source>
</evidence>
<keyword evidence="2 6" id="KW-0812">Transmembrane</keyword>
<feature type="transmembrane region" description="Helical" evidence="6">
    <location>
        <begin position="102"/>
        <end position="123"/>
    </location>
</feature>
<feature type="transmembrane region" description="Helical" evidence="6">
    <location>
        <begin position="129"/>
        <end position="149"/>
    </location>
</feature>
<dbReference type="Proteomes" id="UP001308005">
    <property type="component" value="Unassembled WGS sequence"/>
</dbReference>
<evidence type="ECO:0000313" key="8">
    <source>
        <dbReference type="Proteomes" id="UP001308005"/>
    </source>
</evidence>
<comment type="subcellular location">
    <subcellularLocation>
        <location evidence="1">Membrane</location>
        <topology evidence="1">Multi-pass membrane protein</topology>
    </subcellularLocation>
</comment>
<sequence length="206" mass="21180">MSSSEAASTAGQGGNAPIDPTEVIQGNPVVDAVTEAEMIAAEVQEITAGSIVKNHIIASLGVGLVPIPLFDVSALTAVQISLLRSLGAHYGVPVRERELKPLLFSLLGGATPVMAIAGLSSFAKLMPGIGSLAGSAGLSVLAGAIAYAVGQTFILHFEAGGTLEDFDPKSVQAFFRRELEAGKRVVQDIRSEINGTKRNNARASAS</sequence>
<keyword evidence="4 6" id="KW-0472">Membrane</keyword>
<evidence type="ECO:0000256" key="3">
    <source>
        <dbReference type="ARBA" id="ARBA00022989"/>
    </source>
</evidence>
<dbReference type="RefSeq" id="WP_324697122.1">
    <property type="nucleotide sequence ID" value="NZ_JAYMYJ010000142.1"/>
</dbReference>
<name>A0ABU6D0U7_9GAMM</name>
<reference evidence="7 8" key="2">
    <citation type="submission" date="2024-01" db="EMBL/GenBank/DDBJ databases">
        <authorList>
            <person name="Xie X."/>
        </authorList>
    </citation>
    <scope>NUCLEOTIDE SEQUENCE [LARGE SCALE GENOMIC DNA]</scope>
    <source>
        <strain evidence="7">SCUT-1</strain>
    </source>
</reference>
<evidence type="ECO:0000256" key="4">
    <source>
        <dbReference type="ARBA" id="ARBA00023136"/>
    </source>
</evidence>
<evidence type="ECO:0000256" key="2">
    <source>
        <dbReference type="ARBA" id="ARBA00022692"/>
    </source>
</evidence>
<reference evidence="8" key="1">
    <citation type="submission" date="2023-07" db="EMBL/GenBank/DDBJ databases">
        <title>The carbon used by Thiothrix.</title>
        <authorList>
            <person name="Chen L."/>
        </authorList>
    </citation>
    <scope>NUCLEOTIDE SEQUENCE [LARGE SCALE GENOMIC DNA]</scope>
</reference>
<comment type="caution">
    <text evidence="7">The sequence shown here is derived from an EMBL/GenBank/DDBJ whole genome shotgun (WGS) entry which is preliminary data.</text>
</comment>
<keyword evidence="3 6" id="KW-1133">Transmembrane helix</keyword>
<keyword evidence="8" id="KW-1185">Reference proteome</keyword>
<protein>
    <submittedName>
        <fullName evidence="7">DUF697 domain-containing protein</fullName>
    </submittedName>
</protein>